<proteinExistence type="predicted"/>
<protein>
    <recommendedName>
        <fullName evidence="3">DUF5666 domain-containing protein</fullName>
    </recommendedName>
</protein>
<accession>A0A6J4RPK4</accession>
<evidence type="ECO:0000256" key="1">
    <source>
        <dbReference type="SAM" id="SignalP"/>
    </source>
</evidence>
<name>A0A6J4RPK4_9ACTN</name>
<sequence>MLKNAKTAAGLVAVGALLAAPAGGLAAKGGNSESAKSKAKNCTTKTVNVGYQVKGTFVSAVADNPATTAVNEATITLKVTSANSHAAKSGEIADQSATQKGVQVEGATITVAATDAFTLKLEGYEGTDTPSVGDMVKVSGKIKLTKKKCAPAGMSTADRYGTPDVKKVTMTDKDADA</sequence>
<organism evidence="2">
    <name type="scientific">uncultured Solirubrobacteraceae bacterium</name>
    <dbReference type="NCBI Taxonomy" id="1162706"/>
    <lineage>
        <taxon>Bacteria</taxon>
        <taxon>Bacillati</taxon>
        <taxon>Actinomycetota</taxon>
        <taxon>Thermoleophilia</taxon>
        <taxon>Solirubrobacterales</taxon>
        <taxon>Solirubrobacteraceae</taxon>
        <taxon>environmental samples</taxon>
    </lineage>
</organism>
<reference evidence="2" key="1">
    <citation type="submission" date="2020-02" db="EMBL/GenBank/DDBJ databases">
        <authorList>
            <person name="Meier V. D."/>
        </authorList>
    </citation>
    <scope>NUCLEOTIDE SEQUENCE</scope>
    <source>
        <strain evidence="2">AVDCRST_MAG67</strain>
    </source>
</reference>
<dbReference type="EMBL" id="CADCVQ010000035">
    <property type="protein sequence ID" value="CAA9478508.1"/>
    <property type="molecule type" value="Genomic_DNA"/>
</dbReference>
<feature type="signal peptide" evidence="1">
    <location>
        <begin position="1"/>
        <end position="26"/>
    </location>
</feature>
<gene>
    <name evidence="2" type="ORF">AVDCRST_MAG67-708</name>
</gene>
<evidence type="ECO:0000313" key="2">
    <source>
        <dbReference type="EMBL" id="CAA9478508.1"/>
    </source>
</evidence>
<dbReference type="AlphaFoldDB" id="A0A6J4RPK4"/>
<evidence type="ECO:0008006" key="3">
    <source>
        <dbReference type="Google" id="ProtNLM"/>
    </source>
</evidence>
<feature type="chain" id="PRO_5026847303" description="DUF5666 domain-containing protein" evidence="1">
    <location>
        <begin position="27"/>
        <end position="177"/>
    </location>
</feature>
<keyword evidence="1" id="KW-0732">Signal</keyword>